<dbReference type="Gene3D" id="1.10.530.10">
    <property type="match status" value="1"/>
</dbReference>
<dbReference type="InterPro" id="IPR024408">
    <property type="entry name" value="Muramidase"/>
</dbReference>
<evidence type="ECO:0000313" key="2">
    <source>
        <dbReference type="EMBL" id="RST83124.1"/>
    </source>
</evidence>
<dbReference type="SUPFAM" id="SSF53955">
    <property type="entry name" value="Lysozyme-like"/>
    <property type="match status" value="1"/>
</dbReference>
<evidence type="ECO:0000259" key="1">
    <source>
        <dbReference type="Pfam" id="PF11860"/>
    </source>
</evidence>
<proteinExistence type="predicted"/>
<dbReference type="EMBL" id="RWKW01000108">
    <property type="protein sequence ID" value="RST83124.1"/>
    <property type="molecule type" value="Genomic_DNA"/>
</dbReference>
<organism evidence="2 3">
    <name type="scientific">Aquibium carbonis</name>
    <dbReference type="NCBI Taxonomy" id="2495581"/>
    <lineage>
        <taxon>Bacteria</taxon>
        <taxon>Pseudomonadati</taxon>
        <taxon>Pseudomonadota</taxon>
        <taxon>Alphaproteobacteria</taxon>
        <taxon>Hyphomicrobiales</taxon>
        <taxon>Phyllobacteriaceae</taxon>
        <taxon>Aquibium</taxon>
    </lineage>
</organism>
<evidence type="ECO:0000313" key="3">
    <source>
        <dbReference type="Proteomes" id="UP000278398"/>
    </source>
</evidence>
<sequence>MFDRDVITAIEKVATEAGVEAPALLAVAEVESGGRAFAVVDGRREPLIRFEGHYFDRRLSGQARDRARAQGLASPKAQAVPNPRSQAARWALVGRAAAIDRNAAWESVSWGLGQVMGAHWAWLGYPSVAAMVAEARSGIEGQTRLMLRFIEKAGLLDALRRRDWAAFARGYNGPAYRRNAYDTKLAEAHARHAGHAAAPAPRVAGVAPAALG</sequence>
<dbReference type="InterPro" id="IPR023346">
    <property type="entry name" value="Lysozyme-like_dom_sf"/>
</dbReference>
<dbReference type="AlphaFoldDB" id="A0A429YNY1"/>
<dbReference type="Proteomes" id="UP000278398">
    <property type="component" value="Unassembled WGS sequence"/>
</dbReference>
<dbReference type="RefSeq" id="WP_148106325.1">
    <property type="nucleotide sequence ID" value="NZ_RWKW01000108.1"/>
</dbReference>
<dbReference type="OrthoDB" id="1523598at2"/>
<feature type="domain" description="N-acetylmuramidase" evidence="1">
    <location>
        <begin position="21"/>
        <end position="192"/>
    </location>
</feature>
<name>A0A429YNY1_9HYPH</name>
<reference evidence="2 3" key="1">
    <citation type="submission" date="2018-12" db="EMBL/GenBank/DDBJ databases">
        <title>Mesorhizobium carbonis sp. nov., isolated from coal mine water.</title>
        <authorList>
            <person name="Xin W."/>
            <person name="Xu Z."/>
            <person name="Xiang F."/>
            <person name="Zhang J."/>
            <person name="Xi L."/>
            <person name="Liu J."/>
        </authorList>
    </citation>
    <scope>NUCLEOTIDE SEQUENCE [LARGE SCALE GENOMIC DNA]</scope>
    <source>
        <strain evidence="2 3">B2.3</strain>
    </source>
</reference>
<comment type="caution">
    <text evidence="2">The sequence shown here is derived from an EMBL/GenBank/DDBJ whole genome shotgun (WGS) entry which is preliminary data.</text>
</comment>
<accession>A0A429YNY1</accession>
<keyword evidence="3" id="KW-1185">Reference proteome</keyword>
<gene>
    <name evidence="2" type="ORF">EJC49_22840</name>
</gene>
<protein>
    <submittedName>
        <fullName evidence="2">N-acetylmuramidase family protein</fullName>
    </submittedName>
</protein>
<feature type="non-terminal residue" evidence="2">
    <location>
        <position position="212"/>
    </location>
</feature>
<dbReference type="Pfam" id="PF11860">
    <property type="entry name" value="Muramidase"/>
    <property type="match status" value="1"/>
</dbReference>